<dbReference type="Gene3D" id="3.40.50.150">
    <property type="entry name" value="Vaccinia Virus protein VP39"/>
    <property type="match status" value="1"/>
</dbReference>
<keyword evidence="1 4" id="KW-0489">Methyltransferase</keyword>
<dbReference type="Proteomes" id="UP001231941">
    <property type="component" value="Unassembled WGS sequence"/>
</dbReference>
<name>A0ABT9J5Z7_9BACL</name>
<dbReference type="EC" id="2.1.1.172" evidence="4"/>
<accession>A0ABT9J5Z7</accession>
<dbReference type="PANTHER" id="PTHR47816:SF4">
    <property type="entry name" value="RIBOSOMAL RNA SMALL SUBUNIT METHYLTRANSFERASE C"/>
    <property type="match status" value="1"/>
</dbReference>
<dbReference type="InterPro" id="IPR046977">
    <property type="entry name" value="RsmC/RlmG"/>
</dbReference>
<sequence length="200" mass="22192">MGEQYFTQDPSVESNRQKIQLSLRGKELKFYTDNGVFSKNMIDYGSKLLIEHMEIPSSGKILDVGCGYGPIGLCAASIEKSCNVTMIDVNERAIGLAKENAVLNHISNVEIYRSDIYNRLEAGQKYDVILTNPPIRAGKEVVHSIFSGAVERLNDGGLLWVVIQKKQGAPSAFEKLESLFSTVEEVSKKKGYKIFKAINV</sequence>
<evidence type="ECO:0000313" key="4">
    <source>
        <dbReference type="EMBL" id="MDP5276872.1"/>
    </source>
</evidence>
<reference evidence="4 5" key="1">
    <citation type="submission" date="2023-08" db="EMBL/GenBank/DDBJ databases">
        <authorList>
            <person name="Park J.-S."/>
        </authorList>
    </citation>
    <scope>NUCLEOTIDE SEQUENCE [LARGE SCALE GENOMIC DNA]</scope>
    <source>
        <strain evidence="4 5">2205SS18-9</strain>
    </source>
</reference>
<dbReference type="CDD" id="cd02440">
    <property type="entry name" value="AdoMet_MTases"/>
    <property type="match status" value="1"/>
</dbReference>
<organism evidence="4 5">
    <name type="scientific">Chengkuizengella axinellae</name>
    <dbReference type="NCBI Taxonomy" id="3064388"/>
    <lineage>
        <taxon>Bacteria</taxon>
        <taxon>Bacillati</taxon>
        <taxon>Bacillota</taxon>
        <taxon>Bacilli</taxon>
        <taxon>Bacillales</taxon>
        <taxon>Paenibacillaceae</taxon>
        <taxon>Chengkuizengella</taxon>
    </lineage>
</organism>
<dbReference type="Pfam" id="PF05175">
    <property type="entry name" value="MTS"/>
    <property type="match status" value="1"/>
</dbReference>
<dbReference type="EMBL" id="JAVAMP010000020">
    <property type="protein sequence ID" value="MDP5276872.1"/>
    <property type="molecule type" value="Genomic_DNA"/>
</dbReference>
<dbReference type="GO" id="GO:0052916">
    <property type="term" value="F:23S rRNA (guanine(1835)-N(2))-methyltransferase activity"/>
    <property type="evidence" value="ECO:0007669"/>
    <property type="project" value="UniProtKB-EC"/>
</dbReference>
<evidence type="ECO:0000259" key="3">
    <source>
        <dbReference type="Pfam" id="PF05175"/>
    </source>
</evidence>
<dbReference type="InterPro" id="IPR029063">
    <property type="entry name" value="SAM-dependent_MTases_sf"/>
</dbReference>
<keyword evidence="5" id="KW-1185">Reference proteome</keyword>
<dbReference type="GO" id="GO:0052914">
    <property type="term" value="F:16S rRNA (guanine(1207)-N(2))-methyltransferase activity"/>
    <property type="evidence" value="ECO:0007669"/>
    <property type="project" value="UniProtKB-EC"/>
</dbReference>
<evidence type="ECO:0000256" key="2">
    <source>
        <dbReference type="ARBA" id="ARBA00022679"/>
    </source>
</evidence>
<dbReference type="InterPro" id="IPR007848">
    <property type="entry name" value="Small_mtfrase_dom"/>
</dbReference>
<dbReference type="SUPFAM" id="SSF53335">
    <property type="entry name" value="S-adenosyl-L-methionine-dependent methyltransferases"/>
    <property type="match status" value="1"/>
</dbReference>
<evidence type="ECO:0000313" key="5">
    <source>
        <dbReference type="Proteomes" id="UP001231941"/>
    </source>
</evidence>
<dbReference type="RefSeq" id="WP_305994225.1">
    <property type="nucleotide sequence ID" value="NZ_JAVAMP010000020.1"/>
</dbReference>
<dbReference type="EC" id="2.1.1.174" evidence="4"/>
<dbReference type="PANTHER" id="PTHR47816">
    <property type="entry name" value="RIBOSOMAL RNA SMALL SUBUNIT METHYLTRANSFERASE C"/>
    <property type="match status" value="1"/>
</dbReference>
<comment type="caution">
    <text evidence="4">The sequence shown here is derived from an EMBL/GenBank/DDBJ whole genome shotgun (WGS) entry which is preliminary data.</text>
</comment>
<keyword evidence="2 4" id="KW-0808">Transferase</keyword>
<proteinExistence type="predicted"/>
<protein>
    <submittedName>
        <fullName evidence="4">Class I SAM-dependent methyltransferase</fullName>
        <ecNumber evidence="4">2.1.1.172</ecNumber>
        <ecNumber evidence="4">2.1.1.174</ecNumber>
    </submittedName>
</protein>
<gene>
    <name evidence="4" type="ORF">Q5Y73_22515</name>
</gene>
<feature type="domain" description="Methyltransferase small" evidence="3">
    <location>
        <begin position="27"/>
        <end position="196"/>
    </location>
</feature>
<evidence type="ECO:0000256" key="1">
    <source>
        <dbReference type="ARBA" id="ARBA00022603"/>
    </source>
</evidence>